<comment type="caution">
    <text evidence="1">The sequence shown here is derived from an EMBL/GenBank/DDBJ whole genome shotgun (WGS) entry which is preliminary data.</text>
</comment>
<accession>A0A7C9K1T1</accession>
<evidence type="ECO:0000313" key="1">
    <source>
        <dbReference type="EMBL" id="NAS27019.1"/>
    </source>
</evidence>
<keyword evidence="2" id="KW-1185">Reference proteome</keyword>
<reference evidence="1 2" key="1">
    <citation type="submission" date="2020-01" db="EMBL/GenBank/DDBJ databases">
        <title>Herbidospora sp. NEAU-GS84 nov., a novel actinomycete isolated from soil.</title>
        <authorList>
            <person name="Han L."/>
        </authorList>
    </citation>
    <scope>NUCLEOTIDE SEQUENCE [LARGE SCALE GENOMIC DNA]</scope>
    <source>
        <strain evidence="1 2">NEAU-GS84</strain>
    </source>
</reference>
<sequence length="115" mass="12840">MVITSTTRPIRQTDLQEVRDHHAYLIRFADQPSARPFVSALLTTPHGSALASVLIAVPDLCDEIERLRETLTALRLDHHNLIAAVRATLAAHREGEDDPLYYVRDELSAQCGEVL</sequence>
<dbReference type="RefSeq" id="WP_161483990.1">
    <property type="nucleotide sequence ID" value="NZ_WXEW01000013.1"/>
</dbReference>
<organism evidence="1 2">
    <name type="scientific">Herbidospora solisilvae</name>
    <dbReference type="NCBI Taxonomy" id="2696284"/>
    <lineage>
        <taxon>Bacteria</taxon>
        <taxon>Bacillati</taxon>
        <taxon>Actinomycetota</taxon>
        <taxon>Actinomycetes</taxon>
        <taxon>Streptosporangiales</taxon>
        <taxon>Streptosporangiaceae</taxon>
        <taxon>Herbidospora</taxon>
    </lineage>
</organism>
<dbReference type="EMBL" id="WXEW01000013">
    <property type="protein sequence ID" value="NAS27019.1"/>
    <property type="molecule type" value="Genomic_DNA"/>
</dbReference>
<dbReference type="AlphaFoldDB" id="A0A7C9K1T1"/>
<gene>
    <name evidence="1" type="ORF">GT755_35785</name>
</gene>
<evidence type="ECO:0000313" key="2">
    <source>
        <dbReference type="Proteomes" id="UP000479526"/>
    </source>
</evidence>
<dbReference type="Proteomes" id="UP000479526">
    <property type="component" value="Unassembled WGS sequence"/>
</dbReference>
<protein>
    <submittedName>
        <fullName evidence="1">Uncharacterized protein</fullName>
    </submittedName>
</protein>
<proteinExistence type="predicted"/>
<name>A0A7C9K1T1_9ACTN</name>